<dbReference type="InterPro" id="IPR017439">
    <property type="entry name" value="Amidohydrolase"/>
</dbReference>
<dbReference type="InterPro" id="IPR036264">
    <property type="entry name" value="Bact_exopeptidase_dim_dom"/>
</dbReference>
<accession>A0ABR9ZP05</accession>
<dbReference type="PIRSF" id="PIRSF005962">
    <property type="entry name" value="Pept_M20D_amidohydro"/>
    <property type="match status" value="1"/>
</dbReference>
<reference evidence="2 3" key="1">
    <citation type="submission" date="2020-11" db="EMBL/GenBank/DDBJ databases">
        <title>Fusibacter basophilias sp. nov.</title>
        <authorList>
            <person name="Qiu D."/>
        </authorList>
    </citation>
    <scope>NUCLEOTIDE SEQUENCE [LARGE SCALE GENOMIC DNA]</scope>
    <source>
        <strain evidence="2 3">Q10-2</strain>
    </source>
</reference>
<evidence type="ECO:0000259" key="1">
    <source>
        <dbReference type="Pfam" id="PF07687"/>
    </source>
</evidence>
<dbReference type="Gene3D" id="3.30.70.360">
    <property type="match status" value="1"/>
</dbReference>
<gene>
    <name evidence="2" type="ORF">ISU02_03680</name>
</gene>
<name>A0ABR9ZP05_9FIRM</name>
<dbReference type="EMBL" id="JADKNH010000002">
    <property type="protein sequence ID" value="MBF4692198.1"/>
    <property type="molecule type" value="Genomic_DNA"/>
</dbReference>
<comment type="caution">
    <text evidence="2">The sequence shown here is derived from an EMBL/GenBank/DDBJ whole genome shotgun (WGS) entry which is preliminary data.</text>
</comment>
<dbReference type="Gene3D" id="3.40.630.10">
    <property type="entry name" value="Zn peptidases"/>
    <property type="match status" value="1"/>
</dbReference>
<evidence type="ECO:0000313" key="2">
    <source>
        <dbReference type="EMBL" id="MBF4692198.1"/>
    </source>
</evidence>
<dbReference type="InterPro" id="IPR011650">
    <property type="entry name" value="Peptidase_M20_dimer"/>
</dbReference>
<keyword evidence="3" id="KW-1185">Reference proteome</keyword>
<dbReference type="InterPro" id="IPR002933">
    <property type="entry name" value="Peptidase_M20"/>
</dbReference>
<protein>
    <submittedName>
        <fullName evidence="2">Amidohydrolase</fullName>
    </submittedName>
</protein>
<feature type="domain" description="Peptidase M20 dimerisation" evidence="1">
    <location>
        <begin position="185"/>
        <end position="277"/>
    </location>
</feature>
<evidence type="ECO:0000313" key="3">
    <source>
        <dbReference type="Proteomes" id="UP000614200"/>
    </source>
</evidence>
<dbReference type="Proteomes" id="UP000614200">
    <property type="component" value="Unassembled WGS sequence"/>
</dbReference>
<dbReference type="SUPFAM" id="SSF55031">
    <property type="entry name" value="Bacterial exopeptidase dimerisation domain"/>
    <property type="match status" value="1"/>
</dbReference>
<dbReference type="PANTHER" id="PTHR11014">
    <property type="entry name" value="PEPTIDASE M20 FAMILY MEMBER"/>
    <property type="match status" value="1"/>
</dbReference>
<dbReference type="Pfam" id="PF01546">
    <property type="entry name" value="Peptidase_M20"/>
    <property type="match status" value="1"/>
</dbReference>
<dbReference type="NCBIfam" id="TIGR01891">
    <property type="entry name" value="amidohydrolases"/>
    <property type="match status" value="1"/>
</dbReference>
<dbReference type="PANTHER" id="PTHR11014:SF63">
    <property type="entry name" value="METALLOPEPTIDASE, PUTATIVE (AFU_ORTHOLOGUE AFUA_6G09600)-RELATED"/>
    <property type="match status" value="1"/>
</dbReference>
<dbReference type="RefSeq" id="WP_194700439.1">
    <property type="nucleotide sequence ID" value="NZ_JADKNH010000002.1"/>
</dbReference>
<dbReference type="Pfam" id="PF07687">
    <property type="entry name" value="M20_dimer"/>
    <property type="match status" value="1"/>
</dbReference>
<dbReference type="SUPFAM" id="SSF53187">
    <property type="entry name" value="Zn-dependent exopeptidases"/>
    <property type="match status" value="1"/>
</dbReference>
<sequence length="388" mass="42208">MIGDKYEKYVIDIRRDLHRNPEIGGNEKRTSKIIIEEIKSMNVAYEVVGEYGILATLKGNNDGKTVMLRADIDALPVQEDKCNLVQEKTVVSEIDGVSHVCGHDAHTAMLLGAMKTLVEMKDQINGTILFCFEQGEENGTGINPMLHVLKNKKIDAAWGLHFHPHFPSGSVCVDPGPRMAAACVFDILIHGKGGHGARPDLAIDPIQCLANVLIGINAITTRELDPNEAVVLHIGRVHAGETGNVFPETAEIKGGFRCFKKELISAFKEALSRIVTHTAEAHRCKSEVLFNLILNPVTNDPILSNIASGSVKKALGEDKLVDGKPLNGSETFGMYLDLCPGVYGFIGLDNEALGSGEYNHNPKFDIDESAMKNGVAVTVQFALDFLNQ</sequence>
<proteinExistence type="predicted"/>
<organism evidence="2 3">
    <name type="scientific">Fusibacter ferrireducens</name>
    <dbReference type="NCBI Taxonomy" id="2785058"/>
    <lineage>
        <taxon>Bacteria</taxon>
        <taxon>Bacillati</taxon>
        <taxon>Bacillota</taxon>
        <taxon>Clostridia</taxon>
        <taxon>Eubacteriales</taxon>
        <taxon>Eubacteriales Family XII. Incertae Sedis</taxon>
        <taxon>Fusibacter</taxon>
    </lineage>
</organism>